<dbReference type="SMART" id="SM00867">
    <property type="entry name" value="YceI"/>
    <property type="match status" value="1"/>
</dbReference>
<dbReference type="InterPro" id="IPR036761">
    <property type="entry name" value="TTHA0802/YceI-like_sf"/>
</dbReference>
<dbReference type="Gene3D" id="2.40.128.110">
    <property type="entry name" value="Lipid/polyisoprenoid-binding, YceI-like"/>
    <property type="match status" value="1"/>
</dbReference>
<feature type="signal peptide" evidence="1">
    <location>
        <begin position="1"/>
        <end position="21"/>
    </location>
</feature>
<feature type="chain" id="PRO_5037892131" evidence="1">
    <location>
        <begin position="22"/>
        <end position="183"/>
    </location>
</feature>
<dbReference type="PANTHER" id="PTHR34406:SF1">
    <property type="entry name" value="PROTEIN YCEI"/>
    <property type="match status" value="1"/>
</dbReference>
<evidence type="ECO:0000256" key="1">
    <source>
        <dbReference type="SAM" id="SignalP"/>
    </source>
</evidence>
<keyword evidence="1" id="KW-0732">Signal</keyword>
<protein>
    <submittedName>
        <fullName evidence="3">YceI family protein</fullName>
    </submittedName>
</protein>
<dbReference type="PANTHER" id="PTHR34406">
    <property type="entry name" value="PROTEIN YCEI"/>
    <property type="match status" value="1"/>
</dbReference>
<evidence type="ECO:0000313" key="3">
    <source>
        <dbReference type="EMBL" id="QWF71216.1"/>
    </source>
</evidence>
<dbReference type="Pfam" id="PF04264">
    <property type="entry name" value="YceI"/>
    <property type="match status" value="1"/>
</dbReference>
<reference evidence="3" key="1">
    <citation type="submission" date="2021-04" db="EMBL/GenBank/DDBJ databases">
        <title>Draft genome sequence data of methanotrophic Methylovulum sp. strain S1L and Methylomonas sp. strain S2AM isolated from boreal lake water columns.</title>
        <authorList>
            <person name="Rissanen A.J."/>
            <person name="Mangayil R."/>
            <person name="Svenning M.M."/>
            <person name="Khanongnuch R."/>
        </authorList>
    </citation>
    <scope>NUCLEOTIDE SEQUENCE</scope>
    <source>
        <strain evidence="3">S2AM</strain>
    </source>
</reference>
<accession>A0A975MPP2</accession>
<dbReference type="SUPFAM" id="SSF101874">
    <property type="entry name" value="YceI-like"/>
    <property type="match status" value="1"/>
</dbReference>
<keyword evidence="4" id="KW-1185">Reference proteome</keyword>
<gene>
    <name evidence="3" type="ORF">KEF85_01595</name>
</gene>
<dbReference type="AlphaFoldDB" id="A0A975MPP2"/>
<feature type="domain" description="Lipid/polyisoprenoid-binding YceI-like" evidence="2">
    <location>
        <begin position="25"/>
        <end position="182"/>
    </location>
</feature>
<sequence length="183" mass="20213">MKIHMLPLLLTGLALSPLAEASEFNRILTDRSTVSFVYKQMGVPMAGRLQKFAAQLSFDPDQLSTAKAVFDMDLTSIDAGSDEANAEISNKDWFNTPTFSQAKFVSTDIKTLAGNRYEVRGKMTIKGKTQNVTANFTCTTQHNTAVFDGRFTLNRADFAIGEGAWADFDVIANEVLIQFHFLA</sequence>
<dbReference type="RefSeq" id="WP_215582938.1">
    <property type="nucleotide sequence ID" value="NZ_CP073754.1"/>
</dbReference>
<evidence type="ECO:0000259" key="2">
    <source>
        <dbReference type="SMART" id="SM00867"/>
    </source>
</evidence>
<dbReference type="Proteomes" id="UP000676649">
    <property type="component" value="Chromosome"/>
</dbReference>
<dbReference type="KEGG" id="mpad:KEF85_01595"/>
<dbReference type="InterPro" id="IPR007372">
    <property type="entry name" value="Lipid/polyisoprenoid-bd_YceI"/>
</dbReference>
<dbReference type="EMBL" id="CP073754">
    <property type="protein sequence ID" value="QWF71216.1"/>
    <property type="molecule type" value="Genomic_DNA"/>
</dbReference>
<proteinExistence type="predicted"/>
<organism evidence="3 4">
    <name type="scientific">Methylomonas paludis</name>
    <dbReference type="NCBI Taxonomy" id="1173101"/>
    <lineage>
        <taxon>Bacteria</taxon>
        <taxon>Pseudomonadati</taxon>
        <taxon>Pseudomonadota</taxon>
        <taxon>Gammaproteobacteria</taxon>
        <taxon>Methylococcales</taxon>
        <taxon>Methylococcaceae</taxon>
        <taxon>Methylomonas</taxon>
    </lineage>
</organism>
<name>A0A975MPP2_9GAMM</name>
<evidence type="ECO:0000313" key="4">
    <source>
        <dbReference type="Proteomes" id="UP000676649"/>
    </source>
</evidence>